<reference evidence="1" key="1">
    <citation type="submission" date="2019-07" db="EMBL/GenBank/DDBJ databases">
        <title>Biological characteristics of mucoid Acinetobacter baumannii from a general hospital in China.</title>
        <authorList>
            <person name="Hua X."/>
            <person name="Yu Y."/>
        </authorList>
    </citation>
    <scope>NUCLEOTIDE SEQUENCE</scope>
    <source>
        <strain evidence="1">N8</strain>
    </source>
</reference>
<organism evidence="1">
    <name type="scientific">Acinetobacter baumannii</name>
    <dbReference type="NCBI Taxonomy" id="470"/>
    <lineage>
        <taxon>Bacteria</taxon>
        <taxon>Pseudomonadati</taxon>
        <taxon>Pseudomonadota</taxon>
        <taxon>Gammaproteobacteria</taxon>
        <taxon>Moraxellales</taxon>
        <taxon>Moraxellaceae</taxon>
        <taxon>Acinetobacter</taxon>
        <taxon>Acinetobacter calcoaceticus/baumannii complex</taxon>
    </lineage>
</organism>
<name>A0ABD5DSF4_ACIBA</name>
<accession>A0ABD5DSF4</accession>
<comment type="caution">
    <text evidence="1">The sequence shown here is derived from an EMBL/GenBank/DDBJ whole genome shotgun (WGS) entry which is preliminary data.</text>
</comment>
<gene>
    <name evidence="1" type="ORF">FPK63_18840</name>
</gene>
<dbReference type="AlphaFoldDB" id="A0ABD5DSF4"/>
<feature type="non-terminal residue" evidence="1">
    <location>
        <position position="1"/>
    </location>
</feature>
<dbReference type="EMBL" id="VMAF01000066">
    <property type="protein sequence ID" value="MDR8433103.1"/>
    <property type="molecule type" value="Genomic_DNA"/>
</dbReference>
<protein>
    <submittedName>
        <fullName evidence="1">Type VI secretion system baseplate subunit TssG</fullName>
    </submittedName>
</protein>
<evidence type="ECO:0000313" key="1">
    <source>
        <dbReference type="EMBL" id="MDR8433103.1"/>
    </source>
</evidence>
<proteinExistence type="predicted"/>
<sequence>VETWCSPTLSIDLRLILDETEIQPVRLTQGQESGLGQGAFLMSRKPNTHNDETCYSLIGEQI</sequence>